<accession>A0A173LRD7</accession>
<feature type="transmembrane region" description="Helical" evidence="1">
    <location>
        <begin position="281"/>
        <end position="299"/>
    </location>
</feature>
<evidence type="ECO:0000313" key="3">
    <source>
        <dbReference type="Proteomes" id="UP000186104"/>
    </source>
</evidence>
<dbReference type="EMBL" id="CP015961">
    <property type="protein sequence ID" value="ANI93582.1"/>
    <property type="molecule type" value="Genomic_DNA"/>
</dbReference>
<protein>
    <submittedName>
        <fullName evidence="2">Capsule biosynthesis protein CapC</fullName>
    </submittedName>
</protein>
<feature type="transmembrane region" description="Helical" evidence="1">
    <location>
        <begin position="305"/>
        <end position="327"/>
    </location>
</feature>
<feature type="transmembrane region" description="Helical" evidence="1">
    <location>
        <begin position="143"/>
        <end position="165"/>
    </location>
</feature>
<dbReference type="GO" id="GO:0016020">
    <property type="term" value="C:membrane"/>
    <property type="evidence" value="ECO:0007669"/>
    <property type="project" value="InterPro"/>
</dbReference>
<feature type="transmembrane region" description="Helical" evidence="1">
    <location>
        <begin position="32"/>
        <end position="49"/>
    </location>
</feature>
<keyword evidence="1" id="KW-0812">Transmembrane</keyword>
<evidence type="ECO:0000256" key="1">
    <source>
        <dbReference type="SAM" id="Phobius"/>
    </source>
</evidence>
<evidence type="ECO:0000313" key="2">
    <source>
        <dbReference type="EMBL" id="ANI93582.1"/>
    </source>
</evidence>
<feature type="transmembrane region" description="Helical" evidence="1">
    <location>
        <begin position="88"/>
        <end position="107"/>
    </location>
</feature>
<keyword evidence="1" id="KW-0472">Membrane</keyword>
<dbReference type="KEGG" id="dtm:BJL86_2822"/>
<name>A0A173LRD7_9ACTN</name>
<dbReference type="Proteomes" id="UP000186104">
    <property type="component" value="Chromosome"/>
</dbReference>
<feature type="transmembrane region" description="Helical" evidence="1">
    <location>
        <begin position="12"/>
        <end position="27"/>
    </location>
</feature>
<feature type="transmembrane region" description="Helical" evidence="1">
    <location>
        <begin position="55"/>
        <end position="76"/>
    </location>
</feature>
<proteinExistence type="predicted"/>
<dbReference type="Pfam" id="PF14102">
    <property type="entry name" value="Caps_synth_CapC"/>
    <property type="match status" value="2"/>
</dbReference>
<organism evidence="2 3">
    <name type="scientific">Dietzia timorensis</name>
    <dbReference type="NCBI Taxonomy" id="499555"/>
    <lineage>
        <taxon>Bacteria</taxon>
        <taxon>Bacillati</taxon>
        <taxon>Actinomycetota</taxon>
        <taxon>Actinomycetes</taxon>
        <taxon>Mycobacteriales</taxon>
        <taxon>Dietziaceae</taxon>
        <taxon>Dietzia</taxon>
    </lineage>
</organism>
<dbReference type="GO" id="GO:0045227">
    <property type="term" value="P:capsule polysaccharide biosynthetic process"/>
    <property type="evidence" value="ECO:0007669"/>
    <property type="project" value="InterPro"/>
</dbReference>
<feature type="transmembrane region" description="Helical" evidence="1">
    <location>
        <begin position="256"/>
        <end position="274"/>
    </location>
</feature>
<feature type="transmembrane region" description="Helical" evidence="1">
    <location>
        <begin position="211"/>
        <end position="236"/>
    </location>
</feature>
<dbReference type="InterPro" id="IPR008338">
    <property type="entry name" value="Capsule_biosynth_CapC"/>
</dbReference>
<dbReference type="OrthoDB" id="48792at2"/>
<feature type="transmembrane region" description="Helical" evidence="1">
    <location>
        <begin position="185"/>
        <end position="204"/>
    </location>
</feature>
<dbReference type="AlphaFoldDB" id="A0A173LRD7"/>
<keyword evidence="1" id="KW-1133">Transmembrane helix</keyword>
<dbReference type="STRING" id="499555.BJL86_2822"/>
<sequence>MESLVGDVAEYYLAVAFFIGVVASYAFHRLTFISLGGLISVGYLAGALVQPLNVIATIVLSLVSYWLLYNLVLRFFVLSSRRAFELGVLMGMVLGLLYEVVVSQYLFERGFEWGTMTIVGFMVPGLIAHEFKRQGVMRTLVPLVAIVAGVGALALGVTLASKALLGAEALSMDALSGTEQIDFNRIAIAVFVSVIVAALLSDYLGLLSGGYVTAAILVLTISGWVPALVLLGAVAVTYGFVTLACHYLPVFGKQRLTLGILISGIVTMAAQMIVLEQTGQAVFTGFVVVALVLPALIANDVIRVGVWRTGLGMATTGAAVAGALALAG</sequence>
<gene>
    <name evidence="2" type="ORF">BJL86_2822</name>
</gene>
<keyword evidence="3" id="KW-1185">Reference proteome</keyword>
<dbReference type="RefSeq" id="WP_067478078.1">
    <property type="nucleotide sequence ID" value="NZ_CP015961.1"/>
</dbReference>
<reference evidence="2 3" key="1">
    <citation type="submission" date="2016-06" db="EMBL/GenBank/DDBJ databases">
        <title>Complete genome sequence of a saline-alkali tolerant type strain Dietzia timorensis ID05-A0528T.</title>
        <authorList>
            <person name="Wu X."/>
        </authorList>
    </citation>
    <scope>NUCLEOTIDE SEQUENCE [LARGE SCALE GENOMIC DNA]</scope>
    <source>
        <strain evidence="2 3">ID05-A0528</strain>
    </source>
</reference>
<feature type="transmembrane region" description="Helical" evidence="1">
    <location>
        <begin position="113"/>
        <end position="131"/>
    </location>
</feature>